<name>A0A9W4NF39_9EURO</name>
<dbReference type="EMBL" id="CAJVPD010000222">
    <property type="protein sequence ID" value="CAG8368811.1"/>
    <property type="molecule type" value="Genomic_DNA"/>
</dbReference>
<evidence type="ECO:0000313" key="2">
    <source>
        <dbReference type="EMBL" id="CAG8368811.1"/>
    </source>
</evidence>
<reference evidence="2" key="1">
    <citation type="submission" date="2021-07" db="EMBL/GenBank/DDBJ databases">
        <authorList>
            <person name="Branca A.L. A."/>
        </authorList>
    </citation>
    <scope>NUCLEOTIDE SEQUENCE</scope>
</reference>
<dbReference type="AlphaFoldDB" id="A0A9W4NF39"/>
<dbReference type="OrthoDB" id="1026733at2759"/>
<feature type="region of interest" description="Disordered" evidence="1">
    <location>
        <begin position="1"/>
        <end position="21"/>
    </location>
</feature>
<evidence type="ECO:0000256" key="1">
    <source>
        <dbReference type="SAM" id="MobiDB-lite"/>
    </source>
</evidence>
<feature type="region of interest" description="Disordered" evidence="1">
    <location>
        <begin position="33"/>
        <end position="55"/>
    </location>
</feature>
<sequence>MSDPIPSATADPDTDNAAHANAEYRKAAAALSSLNVNEITTEGVSDGANTTRRLG</sequence>
<organism evidence="2 3">
    <name type="scientific">Penicillium salamii</name>
    <dbReference type="NCBI Taxonomy" id="1612424"/>
    <lineage>
        <taxon>Eukaryota</taxon>
        <taxon>Fungi</taxon>
        <taxon>Dikarya</taxon>
        <taxon>Ascomycota</taxon>
        <taxon>Pezizomycotina</taxon>
        <taxon>Eurotiomycetes</taxon>
        <taxon>Eurotiomycetidae</taxon>
        <taxon>Eurotiales</taxon>
        <taxon>Aspergillaceae</taxon>
        <taxon>Penicillium</taxon>
    </lineage>
</organism>
<comment type="caution">
    <text evidence="2">The sequence shown here is derived from an EMBL/GenBank/DDBJ whole genome shotgun (WGS) entry which is preliminary data.</text>
</comment>
<dbReference type="Proteomes" id="UP001152592">
    <property type="component" value="Unassembled WGS sequence"/>
</dbReference>
<protein>
    <submittedName>
        <fullName evidence="2">Uncharacterized protein</fullName>
    </submittedName>
</protein>
<accession>A0A9W4NF39</accession>
<gene>
    <name evidence="2" type="ORF">PSALAMII_LOCUS4407</name>
</gene>
<proteinExistence type="predicted"/>
<evidence type="ECO:0000313" key="3">
    <source>
        <dbReference type="Proteomes" id="UP001152592"/>
    </source>
</evidence>